<dbReference type="Gene3D" id="3.80.10.10">
    <property type="entry name" value="Ribonuclease Inhibitor"/>
    <property type="match status" value="1"/>
</dbReference>
<evidence type="ECO:0000256" key="2">
    <source>
        <dbReference type="ARBA" id="ARBA00022614"/>
    </source>
</evidence>
<reference evidence="5 6" key="1">
    <citation type="journal article" date="2024" name="G3 (Bethesda)">
        <title>Genome assembly of Hibiscus sabdariffa L. provides insights into metabolisms of medicinal natural products.</title>
        <authorList>
            <person name="Kim T."/>
        </authorList>
    </citation>
    <scope>NUCLEOTIDE SEQUENCE [LARGE SCALE GENOMIC DNA]</scope>
    <source>
        <strain evidence="5">TK-2024</strain>
        <tissue evidence="5">Old leaves</tissue>
    </source>
</reference>
<dbReference type="EMBL" id="JBBPBM010000021">
    <property type="protein sequence ID" value="KAK8549015.1"/>
    <property type="molecule type" value="Genomic_DNA"/>
</dbReference>
<evidence type="ECO:0000256" key="1">
    <source>
        <dbReference type="ARBA" id="ARBA00009592"/>
    </source>
</evidence>
<dbReference type="PANTHER" id="PTHR48062:SF21">
    <property type="entry name" value="RECEPTOR-LIKE PROTEIN 12"/>
    <property type="match status" value="1"/>
</dbReference>
<dbReference type="InterPro" id="IPR032675">
    <property type="entry name" value="LRR_dom_sf"/>
</dbReference>
<sequence length="192" mass="21545">MLDLGFCGLTVKIDQQPFPPIFQPQILSLDSCNIGDITYIKKQLASRIEKVRALDLLANNFTGSIPAEVGQGNIRNNSDQLQKLQWNQFDGPFPSVVHELENIMSTVWSEVIQTEDNHKPTNRWRSCTVSQLYVGVEVNMVAKGLYLQFDVVRTYNNGMDLSCNNLKGNIPSELGLLQGLYAFNLSHIPSET</sequence>
<keyword evidence="6" id="KW-1185">Reference proteome</keyword>
<accession>A0ABR2DYG2</accession>
<comment type="similarity">
    <text evidence="1">Belongs to the RLP family.</text>
</comment>
<keyword evidence="4" id="KW-0675">Receptor</keyword>
<name>A0ABR2DYG2_9ROSI</name>
<keyword evidence="2" id="KW-0433">Leucine-rich repeat</keyword>
<evidence type="ECO:0000313" key="5">
    <source>
        <dbReference type="EMBL" id="KAK8549015.1"/>
    </source>
</evidence>
<dbReference type="InterPro" id="IPR001611">
    <property type="entry name" value="Leu-rich_rpt"/>
</dbReference>
<comment type="caution">
    <text evidence="5">The sequence shown here is derived from an EMBL/GenBank/DDBJ whole genome shotgun (WGS) entry which is preliminary data.</text>
</comment>
<protein>
    <submittedName>
        <fullName evidence="5">Uncharacterized protein</fullName>
    </submittedName>
</protein>
<gene>
    <name evidence="5" type="ORF">V6N12_061915</name>
</gene>
<evidence type="ECO:0000256" key="3">
    <source>
        <dbReference type="ARBA" id="ARBA00022737"/>
    </source>
</evidence>
<proteinExistence type="inferred from homology"/>
<dbReference type="SUPFAM" id="SSF52058">
    <property type="entry name" value="L domain-like"/>
    <property type="match status" value="1"/>
</dbReference>
<organism evidence="5 6">
    <name type="scientific">Hibiscus sabdariffa</name>
    <name type="common">roselle</name>
    <dbReference type="NCBI Taxonomy" id="183260"/>
    <lineage>
        <taxon>Eukaryota</taxon>
        <taxon>Viridiplantae</taxon>
        <taxon>Streptophyta</taxon>
        <taxon>Embryophyta</taxon>
        <taxon>Tracheophyta</taxon>
        <taxon>Spermatophyta</taxon>
        <taxon>Magnoliopsida</taxon>
        <taxon>eudicotyledons</taxon>
        <taxon>Gunneridae</taxon>
        <taxon>Pentapetalae</taxon>
        <taxon>rosids</taxon>
        <taxon>malvids</taxon>
        <taxon>Malvales</taxon>
        <taxon>Malvaceae</taxon>
        <taxon>Malvoideae</taxon>
        <taxon>Hibiscus</taxon>
    </lineage>
</organism>
<dbReference type="Pfam" id="PF00560">
    <property type="entry name" value="LRR_1"/>
    <property type="match status" value="1"/>
</dbReference>
<keyword evidence="3" id="KW-0677">Repeat</keyword>
<evidence type="ECO:0000256" key="4">
    <source>
        <dbReference type="ARBA" id="ARBA00023170"/>
    </source>
</evidence>
<dbReference type="InterPro" id="IPR051502">
    <property type="entry name" value="RLP_Defense_Trigger"/>
</dbReference>
<evidence type="ECO:0000313" key="6">
    <source>
        <dbReference type="Proteomes" id="UP001472677"/>
    </source>
</evidence>
<dbReference type="Proteomes" id="UP001472677">
    <property type="component" value="Unassembled WGS sequence"/>
</dbReference>
<dbReference type="PANTHER" id="PTHR48062">
    <property type="entry name" value="RECEPTOR-LIKE PROTEIN 14"/>
    <property type="match status" value="1"/>
</dbReference>